<accession>A0A2W5QL91</accession>
<proteinExistence type="predicted"/>
<keyword evidence="1" id="KW-0812">Transmembrane</keyword>
<dbReference type="AlphaFoldDB" id="A0A2W5QL91"/>
<dbReference type="SUPFAM" id="SSF103481">
    <property type="entry name" value="Multidrug resistance efflux transporter EmrE"/>
    <property type="match status" value="1"/>
</dbReference>
<comment type="caution">
    <text evidence="2">The sequence shown here is derived from an EMBL/GenBank/DDBJ whole genome shotgun (WGS) entry which is preliminary data.</text>
</comment>
<sequence>MNAMLFMVAVVVTTMVGDYLLKLASLRPSAFTTPEFFAGAAIYALSAVGWVYAMRHMSLAAIGVYYSMLMLILLAAMGVIFFGERLAAREVIGLALACVSILLLARLH</sequence>
<dbReference type="EMBL" id="QFPW01000001">
    <property type="protein sequence ID" value="PZQ52290.1"/>
    <property type="molecule type" value="Genomic_DNA"/>
</dbReference>
<keyword evidence="1" id="KW-0472">Membrane</keyword>
<feature type="transmembrane region" description="Helical" evidence="1">
    <location>
        <begin position="91"/>
        <end position="107"/>
    </location>
</feature>
<organism evidence="2 3">
    <name type="scientific">Rhodovulum sulfidophilum</name>
    <name type="common">Rhodobacter sulfidophilus</name>
    <dbReference type="NCBI Taxonomy" id="35806"/>
    <lineage>
        <taxon>Bacteria</taxon>
        <taxon>Pseudomonadati</taxon>
        <taxon>Pseudomonadota</taxon>
        <taxon>Alphaproteobacteria</taxon>
        <taxon>Rhodobacterales</taxon>
        <taxon>Paracoccaceae</taxon>
        <taxon>Rhodovulum</taxon>
    </lineage>
</organism>
<protein>
    <submittedName>
        <fullName evidence="2">Transporter</fullName>
    </submittedName>
</protein>
<dbReference type="Gene3D" id="1.10.3730.20">
    <property type="match status" value="1"/>
</dbReference>
<feature type="transmembrane region" description="Helical" evidence="1">
    <location>
        <begin position="6"/>
        <end position="24"/>
    </location>
</feature>
<dbReference type="InterPro" id="IPR037185">
    <property type="entry name" value="EmrE-like"/>
</dbReference>
<evidence type="ECO:0000256" key="1">
    <source>
        <dbReference type="SAM" id="Phobius"/>
    </source>
</evidence>
<name>A0A2W5QL91_RHOSU</name>
<gene>
    <name evidence="2" type="ORF">DI556_01120</name>
</gene>
<dbReference type="Proteomes" id="UP000249185">
    <property type="component" value="Unassembled WGS sequence"/>
</dbReference>
<reference evidence="2 3" key="1">
    <citation type="submission" date="2017-08" db="EMBL/GenBank/DDBJ databases">
        <title>Infants hospitalized years apart are colonized by the same room-sourced microbial strains.</title>
        <authorList>
            <person name="Brooks B."/>
            <person name="Olm M.R."/>
            <person name="Firek B.A."/>
            <person name="Baker R."/>
            <person name="Thomas B.C."/>
            <person name="Morowitz M.J."/>
            <person name="Banfield J.F."/>
        </authorList>
    </citation>
    <scope>NUCLEOTIDE SEQUENCE [LARGE SCALE GENOMIC DNA]</scope>
    <source>
        <strain evidence="2">S2_005_002_R2_34</strain>
    </source>
</reference>
<evidence type="ECO:0000313" key="3">
    <source>
        <dbReference type="Proteomes" id="UP000249185"/>
    </source>
</evidence>
<evidence type="ECO:0000313" key="2">
    <source>
        <dbReference type="EMBL" id="PZQ52290.1"/>
    </source>
</evidence>
<feature type="transmembrane region" description="Helical" evidence="1">
    <location>
        <begin position="59"/>
        <end position="82"/>
    </location>
</feature>
<feature type="transmembrane region" description="Helical" evidence="1">
    <location>
        <begin position="36"/>
        <end position="53"/>
    </location>
</feature>
<keyword evidence="1" id="KW-1133">Transmembrane helix</keyword>